<dbReference type="SUPFAM" id="SSF52540">
    <property type="entry name" value="P-loop containing nucleoside triphosphate hydrolases"/>
    <property type="match status" value="1"/>
</dbReference>
<dbReference type="PRINTS" id="PR00315">
    <property type="entry name" value="ELONGATNFCT"/>
</dbReference>
<dbReference type="SUPFAM" id="SSF54211">
    <property type="entry name" value="Ribosomal protein S5 domain 2-like"/>
    <property type="match status" value="1"/>
</dbReference>
<gene>
    <name evidence="6" type="primary">tetO</name>
    <name evidence="6" type="ORF">CKJAJONC_00707</name>
</gene>
<dbReference type="InterPro" id="IPR005225">
    <property type="entry name" value="Small_GTP-bd"/>
</dbReference>
<evidence type="ECO:0000256" key="3">
    <source>
        <dbReference type="ARBA" id="ARBA00023134"/>
    </source>
</evidence>
<proteinExistence type="predicted"/>
<dbReference type="Pfam" id="PF00009">
    <property type="entry name" value="GTP_EFTU"/>
    <property type="match status" value="1"/>
</dbReference>
<dbReference type="PROSITE" id="PS51722">
    <property type="entry name" value="G_TR_2"/>
    <property type="match status" value="1"/>
</dbReference>
<dbReference type="Gene3D" id="3.30.70.870">
    <property type="entry name" value="Elongation Factor G (Translational Gtpase), domain 3"/>
    <property type="match status" value="1"/>
</dbReference>
<keyword evidence="1" id="KW-0547">Nucleotide-binding</keyword>
<reference evidence="6 7" key="1">
    <citation type="submission" date="2019-10" db="EMBL/GenBank/DDBJ databases">
        <authorList>
            <person name="Wolf R A."/>
        </authorList>
    </citation>
    <scope>NUCLEOTIDE SEQUENCE [LARGE SCALE GENOMIC DNA]</scope>
    <source>
        <strain evidence="6">Collinsella_aerofaciens_DSM_13712</strain>
    </source>
</reference>
<dbReference type="InterPro" id="IPR020568">
    <property type="entry name" value="Ribosomal_Su5_D2-typ_SF"/>
</dbReference>
<dbReference type="GO" id="GO:0003924">
    <property type="term" value="F:GTPase activity"/>
    <property type="evidence" value="ECO:0007669"/>
    <property type="project" value="InterPro"/>
</dbReference>
<dbReference type="GO" id="GO:0005525">
    <property type="term" value="F:GTP binding"/>
    <property type="evidence" value="ECO:0007669"/>
    <property type="project" value="UniProtKB-KW"/>
</dbReference>
<evidence type="ECO:0000259" key="5">
    <source>
        <dbReference type="PROSITE" id="PS51722"/>
    </source>
</evidence>
<dbReference type="InterPro" id="IPR035650">
    <property type="entry name" value="Tet_C"/>
</dbReference>
<dbReference type="PRINTS" id="PR01037">
    <property type="entry name" value="TCRTETOQM"/>
</dbReference>
<dbReference type="InterPro" id="IPR027417">
    <property type="entry name" value="P-loop_NTPase"/>
</dbReference>
<feature type="domain" description="Tr-type G" evidence="5">
    <location>
        <begin position="2"/>
        <end position="233"/>
    </location>
</feature>
<dbReference type="PROSITE" id="PS00301">
    <property type="entry name" value="G_TR_1"/>
    <property type="match status" value="1"/>
</dbReference>
<dbReference type="InterPro" id="IPR000640">
    <property type="entry name" value="EFG_V-like"/>
</dbReference>
<dbReference type="Pfam" id="PF14492">
    <property type="entry name" value="EFG_III"/>
    <property type="match status" value="1"/>
</dbReference>
<dbReference type="GO" id="GO:0046677">
    <property type="term" value="P:response to antibiotic"/>
    <property type="evidence" value="ECO:0007669"/>
    <property type="project" value="UniProtKB-KW"/>
</dbReference>
<dbReference type="Proteomes" id="UP000368032">
    <property type="component" value="Unassembled WGS sequence"/>
</dbReference>
<accession>A0A5K1JEU4</accession>
<dbReference type="CDD" id="cd03711">
    <property type="entry name" value="Tet_C"/>
    <property type="match status" value="1"/>
</dbReference>
<keyword evidence="4" id="KW-0046">Antibiotic resistance</keyword>
<dbReference type="Gene3D" id="3.30.70.240">
    <property type="match status" value="1"/>
</dbReference>
<sequence length="667" mass="72592">MSKQAVVGILAHVDAGKTTLAEAMLFNAGRIRKRGRVDDGDSHLDTNAIERERGITIFSSQAVLDHGDTHVMLVDAPGHVDFSAEAERTLRALDYAILVVGANDGVQGHTETLWRLLARYDIPTFIFINKIDLENPGRDVLLAQLGQRLSEGCLDANELLAGGAVQEDAAALDEEALEEFLEAGELSVATLSRMVAERKLFPCFAGSALKDQGVDELLDGICVLMREQAWRPEFAARVYRVSRGDRGERLAWVKVTGGVLRAKQVVEGCSSASTWEQKIDQVRIYNGEKYELAQEVAAGGICAVTGLAHVRPGDALGAEPAGDAPVIAPVLTYTVLPGEYDVHAVFKALTELADEDPMLGVSWNTHLEQIHLQLMGAVQLEVVQRVLADRFGLSIAFEPGGILYKETISQPVEGVGHFEPLRHYAEVHLRLEPLPAGSGVQFGTVTSTDELDLNWQRLALTNAMERDHLGVLTGSPITDVRITLTGGRAHAKHTEGGDFRQATYRAIRQGLMQAREAGAAVLLEPWYHFELEVPGECVGRALSDATRMGAEYEPPAMAGDRAKLVGRVPASEVQDYALEVAAYTSGRGHLYLEFAGYAACHDAERVIETAAYEPEADLPNTPDSVFCSHGAGYTLKWYDVPAAAHVKIDPATFRPWRAADAEFFDHM</sequence>
<evidence type="ECO:0000313" key="6">
    <source>
        <dbReference type="EMBL" id="VWM02911.1"/>
    </source>
</evidence>
<dbReference type="SMART" id="SM00838">
    <property type="entry name" value="EFG_C"/>
    <property type="match status" value="1"/>
</dbReference>
<evidence type="ECO:0000313" key="7">
    <source>
        <dbReference type="Proteomes" id="UP000368032"/>
    </source>
</evidence>
<dbReference type="Pfam" id="PF03764">
    <property type="entry name" value="EFG_IV"/>
    <property type="match status" value="1"/>
</dbReference>
<dbReference type="SUPFAM" id="SSF54980">
    <property type="entry name" value="EF-G C-terminal domain-like"/>
    <property type="match status" value="2"/>
</dbReference>
<dbReference type="InterPro" id="IPR000795">
    <property type="entry name" value="T_Tr_GTP-bd_dom"/>
</dbReference>
<dbReference type="RefSeq" id="WP_152068420.1">
    <property type="nucleotide sequence ID" value="NZ_CABWIF010000052.1"/>
</dbReference>
<protein>
    <submittedName>
        <fullName evidence="6">Tetracycline resistance protein TetO</fullName>
    </submittedName>
</protein>
<evidence type="ECO:0000256" key="4">
    <source>
        <dbReference type="ARBA" id="ARBA00023251"/>
    </source>
</evidence>
<dbReference type="InterPro" id="IPR005517">
    <property type="entry name" value="Transl_elong_EFG/EF2_IV"/>
</dbReference>
<dbReference type="InterPro" id="IPR009000">
    <property type="entry name" value="Transl_B-barrel_sf"/>
</dbReference>
<organism evidence="6 7">
    <name type="scientific">Collinsella aerofaciens</name>
    <dbReference type="NCBI Taxonomy" id="74426"/>
    <lineage>
        <taxon>Bacteria</taxon>
        <taxon>Bacillati</taxon>
        <taxon>Actinomycetota</taxon>
        <taxon>Coriobacteriia</taxon>
        <taxon>Coriobacteriales</taxon>
        <taxon>Coriobacteriaceae</taxon>
        <taxon>Collinsella</taxon>
    </lineage>
</organism>
<dbReference type="Pfam" id="PF00679">
    <property type="entry name" value="EFG_C"/>
    <property type="match status" value="1"/>
</dbReference>
<dbReference type="Gene3D" id="3.40.50.300">
    <property type="entry name" value="P-loop containing nucleotide triphosphate hydrolases"/>
    <property type="match status" value="1"/>
</dbReference>
<evidence type="ECO:0000256" key="1">
    <source>
        <dbReference type="ARBA" id="ARBA00022741"/>
    </source>
</evidence>
<dbReference type="Gene3D" id="2.40.30.10">
    <property type="entry name" value="Translation factors"/>
    <property type="match status" value="1"/>
</dbReference>
<keyword evidence="2" id="KW-0648">Protein biosynthesis</keyword>
<dbReference type="PANTHER" id="PTHR43261">
    <property type="entry name" value="TRANSLATION ELONGATION FACTOR G-RELATED"/>
    <property type="match status" value="1"/>
</dbReference>
<dbReference type="SMART" id="SM00889">
    <property type="entry name" value="EFG_IV"/>
    <property type="match status" value="1"/>
</dbReference>
<name>A0A5K1JEU4_9ACTN</name>
<dbReference type="Gene3D" id="3.30.230.10">
    <property type="match status" value="1"/>
</dbReference>
<dbReference type="GO" id="GO:0032790">
    <property type="term" value="P:ribosome disassembly"/>
    <property type="evidence" value="ECO:0007669"/>
    <property type="project" value="TreeGrafter"/>
</dbReference>
<evidence type="ECO:0000256" key="2">
    <source>
        <dbReference type="ARBA" id="ARBA00022917"/>
    </source>
</evidence>
<dbReference type="EMBL" id="CABWIF010000052">
    <property type="protein sequence ID" value="VWM02911.1"/>
    <property type="molecule type" value="Genomic_DNA"/>
</dbReference>
<dbReference type="SUPFAM" id="SSF50447">
    <property type="entry name" value="Translation proteins"/>
    <property type="match status" value="1"/>
</dbReference>
<dbReference type="InterPro" id="IPR041095">
    <property type="entry name" value="EFG_II"/>
</dbReference>
<dbReference type="InterPro" id="IPR031157">
    <property type="entry name" value="G_TR_CS"/>
</dbReference>
<dbReference type="AlphaFoldDB" id="A0A5K1JEU4"/>
<dbReference type="InterPro" id="IPR014721">
    <property type="entry name" value="Ribsml_uS5_D2-typ_fold_subgr"/>
</dbReference>
<dbReference type="NCBIfam" id="TIGR00231">
    <property type="entry name" value="small_GTP"/>
    <property type="match status" value="1"/>
</dbReference>
<dbReference type="PANTHER" id="PTHR43261:SF1">
    <property type="entry name" value="RIBOSOME-RELEASING FACTOR 2, MITOCHONDRIAL"/>
    <property type="match status" value="1"/>
</dbReference>
<dbReference type="InterPro" id="IPR035647">
    <property type="entry name" value="EFG_III/V"/>
</dbReference>
<dbReference type="GO" id="GO:0006412">
    <property type="term" value="P:translation"/>
    <property type="evidence" value="ECO:0007669"/>
    <property type="project" value="UniProtKB-KW"/>
</dbReference>
<keyword evidence="3" id="KW-0342">GTP-binding</keyword>